<dbReference type="InterPro" id="IPR001810">
    <property type="entry name" value="F-box_dom"/>
</dbReference>
<dbReference type="PROSITE" id="PS50005">
    <property type="entry name" value="TPR"/>
    <property type="match status" value="1"/>
</dbReference>
<evidence type="ECO:0000256" key="3">
    <source>
        <dbReference type="SAM" id="MobiDB-lite"/>
    </source>
</evidence>
<evidence type="ECO:0000313" key="6">
    <source>
        <dbReference type="Proteomes" id="UP001201163"/>
    </source>
</evidence>
<evidence type="ECO:0000256" key="2">
    <source>
        <dbReference type="PROSITE-ProRule" id="PRU00339"/>
    </source>
</evidence>
<evidence type="ECO:0000259" key="4">
    <source>
        <dbReference type="PROSITE" id="PS50181"/>
    </source>
</evidence>
<feature type="compositionally biased region" description="Basic and acidic residues" evidence="3">
    <location>
        <begin position="10"/>
        <end position="28"/>
    </location>
</feature>
<dbReference type="AlphaFoldDB" id="A0AAD4QHM6"/>
<dbReference type="Pfam" id="PF19270">
    <property type="entry name" value="FBO_C"/>
    <property type="match status" value="1"/>
</dbReference>
<gene>
    <name evidence="5" type="ORF">EDB92DRAFT_1789975</name>
</gene>
<keyword evidence="1" id="KW-0833">Ubl conjugation pathway</keyword>
<accession>A0AAD4QHM6</accession>
<feature type="region of interest" description="Disordered" evidence="3">
    <location>
        <begin position="1"/>
        <end position="65"/>
    </location>
</feature>
<dbReference type="Pfam" id="PF12937">
    <property type="entry name" value="F-box-like"/>
    <property type="match status" value="1"/>
</dbReference>
<dbReference type="GO" id="GO:0031146">
    <property type="term" value="P:SCF-dependent proteasomal ubiquitin-dependent protein catabolic process"/>
    <property type="evidence" value="ECO:0007669"/>
    <property type="project" value="TreeGrafter"/>
</dbReference>
<dbReference type="PANTHER" id="PTHR12874">
    <property type="entry name" value="F-BOX ONLY PROTEIN 48-RELATED"/>
    <property type="match status" value="1"/>
</dbReference>
<protein>
    <recommendedName>
        <fullName evidence="4">F-box domain-containing protein</fullName>
    </recommendedName>
</protein>
<evidence type="ECO:0000313" key="5">
    <source>
        <dbReference type="EMBL" id="KAH9000334.1"/>
    </source>
</evidence>
<dbReference type="GO" id="GO:0005737">
    <property type="term" value="C:cytoplasm"/>
    <property type="evidence" value="ECO:0007669"/>
    <property type="project" value="TreeGrafter"/>
</dbReference>
<dbReference type="GO" id="GO:0019005">
    <property type="term" value="C:SCF ubiquitin ligase complex"/>
    <property type="evidence" value="ECO:0007669"/>
    <property type="project" value="TreeGrafter"/>
</dbReference>
<sequence>MVAVEEQETEELRSFRESWKREVQEKQRLQQPSQQDPALDPTHPTTPPKQARVSETGTRHPRPLQFRDDALEVYIRAVGHEQAGELDEALRLYRQAFRMNPDIDRVYYLGEQKAARALEASALAARSVGPEIEIKTVDALGPGGDVTRGVAHTHTKLASYAAHHPDRHISGVLAHIVADFPEALSFEPEDERTPSFLQLLPDELVVHILRYLGTSAIERFARVSKKARVISLDTAIWRSFVEAVYKPPQISPNEILDDIVDDYSSDYRRVYIERPRVRLDGVYIAVCHYIRHGLSENAWVNISHLITYHRYLRFYPNGQVISLLANEEHEPQHVITILRPTLRMKGFFIGTWKLTGVKVHISNLVDPSNPDARYSFQMTLTLRSRPLGRWNKLDFDEYESVNVEDGEATRLGLKNERPFWFSKVRSYSSRVE</sequence>
<comment type="caution">
    <text evidence="5">The sequence shown here is derived from an EMBL/GenBank/DDBJ whole genome shotgun (WGS) entry which is preliminary data.</text>
</comment>
<name>A0AAD4QHM6_9AGAM</name>
<feature type="domain" description="F-box" evidence="4">
    <location>
        <begin position="194"/>
        <end position="240"/>
    </location>
</feature>
<reference evidence="5" key="1">
    <citation type="submission" date="2022-01" db="EMBL/GenBank/DDBJ databases">
        <title>Comparative genomics reveals a dynamic genome evolution in the ectomycorrhizal milk-cap (Lactarius) mushrooms.</title>
        <authorList>
            <consortium name="DOE Joint Genome Institute"/>
            <person name="Lebreton A."/>
            <person name="Tang N."/>
            <person name="Kuo A."/>
            <person name="LaButti K."/>
            <person name="Drula E."/>
            <person name="Barry K."/>
            <person name="Clum A."/>
            <person name="Lipzen A."/>
            <person name="Mousain D."/>
            <person name="Ng V."/>
            <person name="Wang R."/>
            <person name="Wang X."/>
            <person name="Dai Y."/>
            <person name="Henrissat B."/>
            <person name="Grigoriev I.V."/>
            <person name="Guerin-Laguette A."/>
            <person name="Yu F."/>
            <person name="Martin F.M."/>
        </authorList>
    </citation>
    <scope>NUCLEOTIDE SEQUENCE</scope>
    <source>
        <strain evidence="5">QP</strain>
    </source>
</reference>
<dbReference type="PANTHER" id="PTHR12874:SF9">
    <property type="entry name" value="F-BOX ONLY PROTEIN 48"/>
    <property type="match status" value="1"/>
</dbReference>
<evidence type="ECO:0000256" key="1">
    <source>
        <dbReference type="ARBA" id="ARBA00022786"/>
    </source>
</evidence>
<dbReference type="InterPro" id="IPR036047">
    <property type="entry name" value="F-box-like_dom_sf"/>
</dbReference>
<dbReference type="InterPro" id="IPR045464">
    <property type="entry name" value="Hrt3/FBXO9_C"/>
</dbReference>
<dbReference type="SUPFAM" id="SSF81383">
    <property type="entry name" value="F-box domain"/>
    <property type="match status" value="1"/>
</dbReference>
<dbReference type="PROSITE" id="PS50181">
    <property type="entry name" value="FBOX"/>
    <property type="match status" value="1"/>
</dbReference>
<proteinExistence type="predicted"/>
<dbReference type="Proteomes" id="UP001201163">
    <property type="component" value="Unassembled WGS sequence"/>
</dbReference>
<dbReference type="EMBL" id="JAKELL010000002">
    <property type="protein sequence ID" value="KAH9000334.1"/>
    <property type="molecule type" value="Genomic_DNA"/>
</dbReference>
<feature type="repeat" description="TPR" evidence="2">
    <location>
        <begin position="70"/>
        <end position="103"/>
    </location>
</feature>
<keyword evidence="2" id="KW-0802">TPR repeat</keyword>
<dbReference type="InterPro" id="IPR019734">
    <property type="entry name" value="TPR_rpt"/>
</dbReference>
<keyword evidence="6" id="KW-1185">Reference proteome</keyword>
<dbReference type="Gene3D" id="1.20.1280.50">
    <property type="match status" value="1"/>
</dbReference>
<organism evidence="5 6">
    <name type="scientific">Lactarius akahatsu</name>
    <dbReference type="NCBI Taxonomy" id="416441"/>
    <lineage>
        <taxon>Eukaryota</taxon>
        <taxon>Fungi</taxon>
        <taxon>Dikarya</taxon>
        <taxon>Basidiomycota</taxon>
        <taxon>Agaricomycotina</taxon>
        <taxon>Agaricomycetes</taxon>
        <taxon>Russulales</taxon>
        <taxon>Russulaceae</taxon>
        <taxon>Lactarius</taxon>
    </lineage>
</organism>